<name>A0ABR0DYG3_ZASCE</name>
<evidence type="ECO:0000313" key="1">
    <source>
        <dbReference type="EMBL" id="KAK4494197.1"/>
    </source>
</evidence>
<gene>
    <name evidence="1" type="ORF">PRZ48_014495</name>
</gene>
<evidence type="ECO:0008006" key="3">
    <source>
        <dbReference type="Google" id="ProtNLM"/>
    </source>
</evidence>
<comment type="caution">
    <text evidence="1">The sequence shown here is derived from an EMBL/GenBank/DDBJ whole genome shotgun (WGS) entry which is preliminary data.</text>
</comment>
<evidence type="ECO:0000313" key="2">
    <source>
        <dbReference type="Proteomes" id="UP001305779"/>
    </source>
</evidence>
<proteinExistence type="predicted"/>
<dbReference type="SUPFAM" id="SSF101908">
    <property type="entry name" value="Putative isomerase YbhE"/>
    <property type="match status" value="1"/>
</dbReference>
<keyword evidence="2" id="KW-1185">Reference proteome</keyword>
<dbReference type="Proteomes" id="UP001305779">
    <property type="component" value="Unassembled WGS sequence"/>
</dbReference>
<sequence length="430" mass="45516">MYGSKDRYEMCGINIPSSLPESGFLRRFKMLVKVLLASLSLNVASAWPFFPGPHPGQPHDSGRRALYIQDNDPAGNNIIAAQISDSNGKLSNPVKIPTGGKGLARLIAASQDSYVFAVNAGDHTLSVFKIDPNQPTSLQLLGKPASTKGHTPVSVAYSEALNMACALNAGDKPGVACFEVDQRRGLTPLPFFLDIAEIAPSPPPGPLAIAADIRFNPSSTALFATVVGGGALSGDLYSWPIHFGKPSNKPVEITLEGITLPFSLNFLGSDSRLFVTNPHLNSDGAALLDIAPSGQVTRLQNTTIPGQVASCWASYAPAINNLFVIDAGRPVITIVDADSGSVTSQYNYTTPVPNTGGQDTKVDRNFLYILTIPVNSNLELINSPQVLVYDVSPVQRGATPSEVQSFDIFQVAGSLPGAIGLAVYPTPRFT</sequence>
<accession>A0ABR0DYG3</accession>
<dbReference type="InterPro" id="IPR015943">
    <property type="entry name" value="WD40/YVTN_repeat-like_dom_sf"/>
</dbReference>
<protein>
    <recommendedName>
        <fullName evidence="3">6-phosphogluconolactonase</fullName>
    </recommendedName>
</protein>
<dbReference type="Gene3D" id="2.130.10.10">
    <property type="entry name" value="YVTN repeat-like/Quinoprotein amine dehydrogenase"/>
    <property type="match status" value="1"/>
</dbReference>
<organism evidence="1 2">
    <name type="scientific">Zasmidium cellare</name>
    <name type="common">Wine cellar mold</name>
    <name type="synonym">Racodium cellare</name>
    <dbReference type="NCBI Taxonomy" id="395010"/>
    <lineage>
        <taxon>Eukaryota</taxon>
        <taxon>Fungi</taxon>
        <taxon>Dikarya</taxon>
        <taxon>Ascomycota</taxon>
        <taxon>Pezizomycotina</taxon>
        <taxon>Dothideomycetes</taxon>
        <taxon>Dothideomycetidae</taxon>
        <taxon>Mycosphaerellales</taxon>
        <taxon>Mycosphaerellaceae</taxon>
        <taxon>Zasmidium</taxon>
    </lineage>
</organism>
<dbReference type="EMBL" id="JAXOVC010000014">
    <property type="protein sequence ID" value="KAK4494197.1"/>
    <property type="molecule type" value="Genomic_DNA"/>
</dbReference>
<reference evidence="1 2" key="1">
    <citation type="journal article" date="2023" name="G3 (Bethesda)">
        <title>A chromosome-level genome assembly of Zasmidium syzygii isolated from banana leaves.</title>
        <authorList>
            <person name="van Westerhoven A.C."/>
            <person name="Mehrabi R."/>
            <person name="Talebi R."/>
            <person name="Steentjes M.B.F."/>
            <person name="Corcolon B."/>
            <person name="Chong P.A."/>
            <person name="Kema G.H.J."/>
            <person name="Seidl M.F."/>
        </authorList>
    </citation>
    <scope>NUCLEOTIDE SEQUENCE [LARGE SCALE GENOMIC DNA]</scope>
    <source>
        <strain evidence="1 2">P124</strain>
    </source>
</reference>